<evidence type="ECO:0000313" key="4">
    <source>
        <dbReference type="Proteomes" id="UP000037843"/>
    </source>
</evidence>
<sequence length="157" mass="16993">MFMKFALGVALAASLILSAPSALADDQGCQQYYTIRPQLAQASAMFHDERQGITDRELIGKLLDGGLPPRLVKDWADMLNQHAFIYTMAEGKGSDVNVIAAMFDQRNALNEMTVSLDSRGQTDLAAPAPPEVRAKLEKSFSHGATANTRLQQLCPAG</sequence>
<dbReference type="KEGG" id="miz:BAB75_01745"/>
<feature type="chain" id="PRO_5030556014" description="DUF732 domain-containing protein" evidence="1">
    <location>
        <begin position="25"/>
        <end position="157"/>
    </location>
</feature>
<organism evidence="2 4">
    <name type="scientific">Mycobacteroides immunogenum</name>
    <dbReference type="NCBI Taxonomy" id="83262"/>
    <lineage>
        <taxon>Bacteria</taxon>
        <taxon>Bacillati</taxon>
        <taxon>Actinomycetota</taxon>
        <taxon>Actinomycetes</taxon>
        <taxon>Mycobacteriales</taxon>
        <taxon>Mycobacteriaceae</taxon>
        <taxon>Mycobacteroides</taxon>
    </lineage>
</organism>
<protein>
    <recommendedName>
        <fullName evidence="6">DUF732 domain-containing protein</fullName>
    </recommendedName>
</protein>
<keyword evidence="1" id="KW-0732">Signal</keyword>
<evidence type="ECO:0000256" key="1">
    <source>
        <dbReference type="SAM" id="SignalP"/>
    </source>
</evidence>
<dbReference type="EMBL" id="LJFO01000006">
    <property type="protein sequence ID" value="KPG11214.1"/>
    <property type="molecule type" value="Genomic_DNA"/>
</dbReference>
<dbReference type="AlphaFoldDB" id="A0A7V8LPB0"/>
<evidence type="ECO:0008006" key="6">
    <source>
        <dbReference type="Google" id="ProtNLM"/>
    </source>
</evidence>
<accession>A0A7V8LPB0</accession>
<evidence type="ECO:0000313" key="3">
    <source>
        <dbReference type="EMBL" id="KPG34243.1"/>
    </source>
</evidence>
<comment type="caution">
    <text evidence="2">The sequence shown here is derived from an EMBL/GenBank/DDBJ whole genome shotgun (WGS) entry which is preliminary data.</text>
</comment>
<evidence type="ECO:0000313" key="5">
    <source>
        <dbReference type="Proteomes" id="UP000037962"/>
    </source>
</evidence>
<proteinExistence type="predicted"/>
<dbReference type="Proteomes" id="UP000037962">
    <property type="component" value="Unassembled WGS sequence"/>
</dbReference>
<reference evidence="4 5" key="1">
    <citation type="submission" date="2015-09" db="EMBL/GenBank/DDBJ databases">
        <title>Genome Sequences of Mycobacterium immunogenum Isolates, Recuperated from a Chloraminated Drinking Water Distribution System Simulator Subjected to Episodes of Nitrification.</title>
        <authorList>
            <person name="Gomez-Alvarez V."/>
            <person name="Revetta R.P."/>
        </authorList>
    </citation>
    <scope>NUCLEOTIDE SEQUENCE [LARGE SCALE GENOMIC DNA]</scope>
    <source>
        <strain evidence="2 4">H008</strain>
        <strain evidence="3 5">H076</strain>
    </source>
</reference>
<keyword evidence="5" id="KW-1185">Reference proteome</keyword>
<gene>
    <name evidence="2" type="ORF">AN908_12520</name>
    <name evidence="3" type="ORF">AN912_10720</name>
</gene>
<name>A0A7V8LPB0_9MYCO</name>
<dbReference type="Proteomes" id="UP000037843">
    <property type="component" value="Unassembled WGS sequence"/>
</dbReference>
<evidence type="ECO:0000313" key="2">
    <source>
        <dbReference type="EMBL" id="KPG11214.1"/>
    </source>
</evidence>
<dbReference type="EMBL" id="LJFS01000011">
    <property type="protein sequence ID" value="KPG34243.1"/>
    <property type="molecule type" value="Genomic_DNA"/>
</dbReference>
<feature type="signal peptide" evidence="1">
    <location>
        <begin position="1"/>
        <end position="24"/>
    </location>
</feature>